<dbReference type="EMBL" id="CCNB01000007">
    <property type="protein sequence ID" value="CDX33312.1"/>
    <property type="molecule type" value="Genomic_DNA"/>
</dbReference>
<protein>
    <submittedName>
        <fullName evidence="1">Uncharacterized protein</fullName>
    </submittedName>
</protein>
<dbReference type="AlphaFoldDB" id="A0A090EPX5"/>
<name>A0A090EPX5_MESPL</name>
<evidence type="ECO:0000313" key="1">
    <source>
        <dbReference type="EMBL" id="CDX33312.1"/>
    </source>
</evidence>
<proteinExistence type="predicted"/>
<gene>
    <name evidence="1" type="ORF">MPLDJ20_150495</name>
</gene>
<evidence type="ECO:0000313" key="2">
    <source>
        <dbReference type="Proteomes" id="UP000046373"/>
    </source>
</evidence>
<accession>A0A090EPX5</accession>
<reference evidence="1 2" key="1">
    <citation type="submission" date="2014-08" db="EMBL/GenBank/DDBJ databases">
        <authorList>
            <person name="Moulin Lionel"/>
        </authorList>
    </citation>
    <scope>NUCLEOTIDE SEQUENCE [LARGE SCALE GENOMIC DNA]</scope>
</reference>
<sequence length="28" mass="3319">MRHQNLQFELIPQLHANVSLTLLRKCNT</sequence>
<organism evidence="1 2">
    <name type="scientific">Mesorhizobium plurifarium</name>
    <dbReference type="NCBI Taxonomy" id="69974"/>
    <lineage>
        <taxon>Bacteria</taxon>
        <taxon>Pseudomonadati</taxon>
        <taxon>Pseudomonadota</taxon>
        <taxon>Alphaproteobacteria</taxon>
        <taxon>Hyphomicrobiales</taxon>
        <taxon>Phyllobacteriaceae</taxon>
        <taxon>Mesorhizobium</taxon>
    </lineage>
</organism>
<dbReference type="Proteomes" id="UP000046373">
    <property type="component" value="Unassembled WGS sequence"/>
</dbReference>